<dbReference type="SUPFAM" id="SSF52540">
    <property type="entry name" value="P-loop containing nucleoside triphosphate hydrolases"/>
    <property type="match status" value="1"/>
</dbReference>
<dbReference type="RefSeq" id="WP_164004921.1">
    <property type="nucleotide sequence ID" value="NZ_JAAIKD010000004.1"/>
</dbReference>
<dbReference type="GO" id="GO:0005524">
    <property type="term" value="F:ATP binding"/>
    <property type="evidence" value="ECO:0007669"/>
    <property type="project" value="UniProtKB-KW"/>
</dbReference>
<keyword evidence="1" id="KW-0547">Nucleotide-binding</keyword>
<dbReference type="Gene3D" id="3.40.50.300">
    <property type="entry name" value="P-loop containing nucleotide triphosphate hydrolases"/>
    <property type="match status" value="1"/>
</dbReference>
<keyword evidence="3" id="KW-0347">Helicase</keyword>
<evidence type="ECO:0000256" key="4">
    <source>
        <dbReference type="ARBA" id="ARBA00022840"/>
    </source>
</evidence>
<dbReference type="InterPro" id="IPR051620">
    <property type="entry name" value="ORF904-like_C"/>
</dbReference>
<protein>
    <submittedName>
        <fullName evidence="6">DNA primase</fullName>
    </submittedName>
</protein>
<dbReference type="InterPro" id="IPR014015">
    <property type="entry name" value="Helicase_SF3_DNA-vir"/>
</dbReference>
<dbReference type="InterPro" id="IPR014818">
    <property type="entry name" value="Phage/plasmid_primase_P4_C"/>
</dbReference>
<dbReference type="PANTHER" id="PTHR35372">
    <property type="entry name" value="ATP BINDING PROTEIN-RELATED"/>
    <property type="match status" value="1"/>
</dbReference>
<dbReference type="Pfam" id="PF08706">
    <property type="entry name" value="D5_N"/>
    <property type="match status" value="1"/>
</dbReference>
<dbReference type="InterPro" id="IPR004968">
    <property type="entry name" value="DNA_primase/NTPase_C"/>
</dbReference>
<dbReference type="InterPro" id="IPR045455">
    <property type="entry name" value="NrS-1_pol-like_helicase"/>
</dbReference>
<dbReference type="InterPro" id="IPR006500">
    <property type="entry name" value="Helicase_put_C_phage/plasmid"/>
</dbReference>
<evidence type="ECO:0000256" key="1">
    <source>
        <dbReference type="ARBA" id="ARBA00022741"/>
    </source>
</evidence>
<dbReference type="PANTHER" id="PTHR35372:SF2">
    <property type="entry name" value="SF3 HELICASE DOMAIN-CONTAINING PROTEIN"/>
    <property type="match status" value="1"/>
</dbReference>
<gene>
    <name evidence="6" type="ORF">G3567_08595</name>
</gene>
<dbReference type="GO" id="GO:0016787">
    <property type="term" value="F:hydrolase activity"/>
    <property type="evidence" value="ECO:0007669"/>
    <property type="project" value="UniProtKB-KW"/>
</dbReference>
<dbReference type="Pfam" id="PF19263">
    <property type="entry name" value="DUF5906"/>
    <property type="match status" value="1"/>
</dbReference>
<dbReference type="InterPro" id="IPR027417">
    <property type="entry name" value="P-loop_NTPase"/>
</dbReference>
<dbReference type="GO" id="GO:0004386">
    <property type="term" value="F:helicase activity"/>
    <property type="evidence" value="ECO:0007669"/>
    <property type="project" value="UniProtKB-KW"/>
</dbReference>
<dbReference type="Proteomes" id="UP000478505">
    <property type="component" value="Unassembled WGS sequence"/>
</dbReference>
<proteinExistence type="predicted"/>
<evidence type="ECO:0000256" key="2">
    <source>
        <dbReference type="ARBA" id="ARBA00022801"/>
    </source>
</evidence>
<sequence length="473" mass="55090">MKNSKIDIDLLAQEEQKLLSKPKINAQILEKILDNIKKINFLAEAGVTETKDIKQYEYKVIVVNSILKTSRSLNLDFRNFQDKLYVFNRSYWSALGNDELMIFLTECAKKTGIKKTKSQYFKFSEDLLKQFKASTISVSNPDMLKNVINLRNGTLEINKNEVRLRPFHKEDFLTYQLDFAFEPEATSPLFQKFLDEVLPDYTLQQIISEYLGSIFINSSDIKFEKALFLYGGGSNGKSVIFEVIQALLGSNNFSSYPLHDLTTNPNTRAKIKDKLLNFSSEAGEIGSFDIFKKLVSREPVDSKLLYKDVYEIINYAKLMFNCNDLPKQNEYTHGYYRRFLIIPFEKTIAEKDQDKKLSQKIITSELSGVLNWIIDGMMRLYEHKKFTYSENSKRASEEFELDSDSVRMFIQEWQYEKSTDLMSLIDLFSDFKNYCQSNGYKICSKITLSKRLKGLGFENKRQSSGMFFYLHKK</sequence>
<keyword evidence="4" id="KW-0067">ATP-binding</keyword>
<comment type="caution">
    <text evidence="6">The sequence shown here is derived from an EMBL/GenBank/DDBJ whole genome shotgun (WGS) entry which is preliminary data.</text>
</comment>
<dbReference type="SMART" id="SM00885">
    <property type="entry name" value="D5_N"/>
    <property type="match status" value="1"/>
</dbReference>
<organism evidence="6 7">
    <name type="scientific">Psychroflexus aurantiacus</name>
    <dbReference type="NCBI Taxonomy" id="2709310"/>
    <lineage>
        <taxon>Bacteria</taxon>
        <taxon>Pseudomonadati</taxon>
        <taxon>Bacteroidota</taxon>
        <taxon>Flavobacteriia</taxon>
        <taxon>Flavobacteriales</taxon>
        <taxon>Flavobacteriaceae</taxon>
        <taxon>Psychroflexus</taxon>
    </lineage>
</organism>
<evidence type="ECO:0000313" key="6">
    <source>
        <dbReference type="EMBL" id="NEV94199.1"/>
    </source>
</evidence>
<keyword evidence="7" id="KW-1185">Reference proteome</keyword>
<dbReference type="AlphaFoldDB" id="A0A6B3R0V4"/>
<name>A0A6B3R0V4_9FLAO</name>
<reference evidence="6 7" key="1">
    <citation type="submission" date="2020-02" db="EMBL/GenBank/DDBJ databases">
        <title>Flavobacteriaceae Psychroflexus bacterium YR1-1, complete genome.</title>
        <authorList>
            <person name="Li Y."/>
            <person name="Wu S."/>
        </authorList>
    </citation>
    <scope>NUCLEOTIDE SEQUENCE [LARGE SCALE GENOMIC DNA]</scope>
    <source>
        <strain evidence="6 7">YR1-1</strain>
    </source>
</reference>
<keyword evidence="2" id="KW-0378">Hydrolase</keyword>
<dbReference type="NCBIfam" id="TIGR01613">
    <property type="entry name" value="primase_Cterm"/>
    <property type="match status" value="1"/>
</dbReference>
<evidence type="ECO:0000259" key="5">
    <source>
        <dbReference type="PROSITE" id="PS51206"/>
    </source>
</evidence>
<dbReference type="Pfam" id="PF03288">
    <property type="entry name" value="Pox_D5"/>
    <property type="match status" value="1"/>
</dbReference>
<dbReference type="PROSITE" id="PS51206">
    <property type="entry name" value="SF3_HELICASE_1"/>
    <property type="match status" value="1"/>
</dbReference>
<evidence type="ECO:0000313" key="7">
    <source>
        <dbReference type="Proteomes" id="UP000478505"/>
    </source>
</evidence>
<evidence type="ECO:0000256" key="3">
    <source>
        <dbReference type="ARBA" id="ARBA00022806"/>
    </source>
</evidence>
<feature type="domain" description="SF3 helicase" evidence="5">
    <location>
        <begin position="198"/>
        <end position="357"/>
    </location>
</feature>
<accession>A0A6B3R0V4</accession>
<dbReference type="EMBL" id="JAAIKD010000004">
    <property type="protein sequence ID" value="NEV94199.1"/>
    <property type="molecule type" value="Genomic_DNA"/>
</dbReference>